<accession>A0A9P4WD21</accession>
<comment type="caution">
    <text evidence="9">The sequence shown here is derived from an EMBL/GenBank/DDBJ whole genome shotgun (WGS) entry which is preliminary data.</text>
</comment>
<evidence type="ECO:0000256" key="1">
    <source>
        <dbReference type="ARBA" id="ARBA00004141"/>
    </source>
</evidence>
<evidence type="ECO:0000259" key="8">
    <source>
        <dbReference type="Pfam" id="PF20684"/>
    </source>
</evidence>
<keyword evidence="10" id="KW-1185">Reference proteome</keyword>
<name>A0A9P4WD21_CURKU</name>
<comment type="similarity">
    <text evidence="5">Belongs to the SAT4 family.</text>
</comment>
<dbReference type="PANTHER" id="PTHR33048:SF92">
    <property type="entry name" value="INTEGRAL MEMBRANE PROTEIN"/>
    <property type="match status" value="1"/>
</dbReference>
<evidence type="ECO:0000256" key="2">
    <source>
        <dbReference type="ARBA" id="ARBA00022692"/>
    </source>
</evidence>
<reference evidence="9" key="1">
    <citation type="submission" date="2019-04" db="EMBL/GenBank/DDBJ databases">
        <title>Sequencing of skin fungus with MAO and IRED activity.</title>
        <authorList>
            <person name="Marsaioli A.J."/>
            <person name="Bonatto J.M.C."/>
            <person name="Reis Junior O."/>
        </authorList>
    </citation>
    <scope>NUCLEOTIDE SEQUENCE</scope>
    <source>
        <strain evidence="9">30M1</strain>
    </source>
</reference>
<dbReference type="InterPro" id="IPR049326">
    <property type="entry name" value="Rhodopsin_dom_fungi"/>
</dbReference>
<evidence type="ECO:0000256" key="4">
    <source>
        <dbReference type="ARBA" id="ARBA00023136"/>
    </source>
</evidence>
<evidence type="ECO:0000256" key="3">
    <source>
        <dbReference type="ARBA" id="ARBA00022989"/>
    </source>
</evidence>
<keyword evidence="4 7" id="KW-0472">Membrane</keyword>
<keyword evidence="3 7" id="KW-1133">Transmembrane helix</keyword>
<dbReference type="PANTHER" id="PTHR33048">
    <property type="entry name" value="PTH11-LIKE INTEGRAL MEMBRANE PROTEIN (AFU_ORTHOLOGUE AFUA_5G11245)"/>
    <property type="match status" value="1"/>
</dbReference>
<sequence length="214" mass="24315">MITTCFLDTFWCGRDVSVNWSLDEEACSTFNSKIVFRVDWAMNITTDVLICCLPFPLLYQLQLNRRQIWGLIITFSLGAITIVVSVVRFATIEVIQAWTNVFVLSMAEMAVAIMVVSLPSMRSYLRRGGFFASKQTYGYSASGHQYAPNSRSEHLKLSSNNKSKHSARSRPDEEDSGSEVELNIMGKNVIYETRRISVQFSPVDDRLEDDKRNS</sequence>
<keyword evidence="2 7" id="KW-0812">Transmembrane</keyword>
<protein>
    <recommendedName>
        <fullName evidence="8">Rhodopsin domain-containing protein</fullName>
    </recommendedName>
</protein>
<dbReference type="Pfam" id="PF20684">
    <property type="entry name" value="Fung_rhodopsin"/>
    <property type="match status" value="1"/>
</dbReference>
<dbReference type="AlphaFoldDB" id="A0A9P4WD21"/>
<feature type="transmembrane region" description="Helical" evidence="7">
    <location>
        <begin position="97"/>
        <end position="118"/>
    </location>
</feature>
<evidence type="ECO:0000256" key="6">
    <source>
        <dbReference type="SAM" id="MobiDB-lite"/>
    </source>
</evidence>
<feature type="domain" description="Rhodopsin" evidence="8">
    <location>
        <begin position="2"/>
        <end position="127"/>
    </location>
</feature>
<feature type="transmembrane region" description="Helical" evidence="7">
    <location>
        <begin position="68"/>
        <end position="91"/>
    </location>
</feature>
<feature type="region of interest" description="Disordered" evidence="6">
    <location>
        <begin position="143"/>
        <end position="181"/>
    </location>
</feature>
<evidence type="ECO:0000256" key="7">
    <source>
        <dbReference type="SAM" id="Phobius"/>
    </source>
</evidence>
<evidence type="ECO:0000313" key="9">
    <source>
        <dbReference type="EMBL" id="KAF3005976.1"/>
    </source>
</evidence>
<dbReference type="OrthoDB" id="444631at2759"/>
<dbReference type="GO" id="GO:0016020">
    <property type="term" value="C:membrane"/>
    <property type="evidence" value="ECO:0007669"/>
    <property type="project" value="UniProtKB-SubCell"/>
</dbReference>
<evidence type="ECO:0000313" key="10">
    <source>
        <dbReference type="Proteomes" id="UP000801428"/>
    </source>
</evidence>
<evidence type="ECO:0000256" key="5">
    <source>
        <dbReference type="ARBA" id="ARBA00038359"/>
    </source>
</evidence>
<gene>
    <name evidence="9" type="ORF">E8E13_010360</name>
</gene>
<comment type="subcellular location">
    <subcellularLocation>
        <location evidence="1">Membrane</location>
        <topology evidence="1">Multi-pass membrane protein</topology>
    </subcellularLocation>
</comment>
<dbReference type="InterPro" id="IPR052337">
    <property type="entry name" value="SAT4-like"/>
</dbReference>
<organism evidence="9 10">
    <name type="scientific">Curvularia kusanoi</name>
    <name type="common">Cochliobolus kusanoi</name>
    <dbReference type="NCBI Taxonomy" id="90978"/>
    <lineage>
        <taxon>Eukaryota</taxon>
        <taxon>Fungi</taxon>
        <taxon>Dikarya</taxon>
        <taxon>Ascomycota</taxon>
        <taxon>Pezizomycotina</taxon>
        <taxon>Dothideomycetes</taxon>
        <taxon>Pleosporomycetidae</taxon>
        <taxon>Pleosporales</taxon>
        <taxon>Pleosporineae</taxon>
        <taxon>Pleosporaceae</taxon>
        <taxon>Curvularia</taxon>
    </lineage>
</organism>
<proteinExistence type="inferred from homology"/>
<dbReference type="Proteomes" id="UP000801428">
    <property type="component" value="Unassembled WGS sequence"/>
</dbReference>
<dbReference type="EMBL" id="SWKU01000006">
    <property type="protein sequence ID" value="KAF3005976.1"/>
    <property type="molecule type" value="Genomic_DNA"/>
</dbReference>